<protein>
    <submittedName>
        <fullName evidence="3">Uncharacterized protein LOC112904465</fullName>
    </submittedName>
</protein>
<gene>
    <name evidence="3" type="primary">LOC112904465</name>
</gene>
<feature type="region of interest" description="Disordered" evidence="1">
    <location>
        <begin position="163"/>
        <end position="195"/>
    </location>
</feature>
<dbReference type="Proteomes" id="UP000192223">
    <property type="component" value="Unplaced"/>
</dbReference>
<sequence length="195" mass="22232">MAAGMKESKWDTLVKPIQGILNSTENKTIGVSHLEVLAGYKGRNIAEAKILSVVQNEVERLDLQQVRENVSKRIVRDQNVQKKRFDKTRKKAKQYTKGEIVMILKTSIQATGSSQKLTPSFRGPFKITSVLYKDKYEVEDLREGMKRSRTVVTVDEMKPWILLRDDDSGQSQSEDDFEPHYGGVQNDQSEDSLIK</sequence>
<dbReference type="OrthoDB" id="8052569at2759"/>
<proteinExistence type="predicted"/>
<dbReference type="AlphaFoldDB" id="A0A7F5R4E0"/>
<name>A0A7F5R4E0_AGRPL</name>
<accession>A0A7F5R4E0</accession>
<dbReference type="InParanoid" id="A0A7F5R4E0"/>
<evidence type="ECO:0000256" key="1">
    <source>
        <dbReference type="SAM" id="MobiDB-lite"/>
    </source>
</evidence>
<keyword evidence="2" id="KW-1185">Reference proteome</keyword>
<dbReference type="RefSeq" id="XP_025830348.1">
    <property type="nucleotide sequence ID" value="XM_025974563.1"/>
</dbReference>
<reference evidence="3" key="1">
    <citation type="submission" date="2025-08" db="UniProtKB">
        <authorList>
            <consortium name="RefSeq"/>
        </authorList>
    </citation>
    <scope>IDENTIFICATION</scope>
    <source>
        <tissue evidence="3">Entire body</tissue>
    </source>
</reference>
<evidence type="ECO:0000313" key="2">
    <source>
        <dbReference type="Proteomes" id="UP000192223"/>
    </source>
</evidence>
<dbReference type="KEGG" id="apln:112904465"/>
<dbReference type="GeneID" id="112904465"/>
<organism evidence="2 3">
    <name type="scientific">Agrilus planipennis</name>
    <name type="common">Emerald ash borer</name>
    <name type="synonym">Agrilus marcopoli</name>
    <dbReference type="NCBI Taxonomy" id="224129"/>
    <lineage>
        <taxon>Eukaryota</taxon>
        <taxon>Metazoa</taxon>
        <taxon>Ecdysozoa</taxon>
        <taxon>Arthropoda</taxon>
        <taxon>Hexapoda</taxon>
        <taxon>Insecta</taxon>
        <taxon>Pterygota</taxon>
        <taxon>Neoptera</taxon>
        <taxon>Endopterygota</taxon>
        <taxon>Coleoptera</taxon>
        <taxon>Polyphaga</taxon>
        <taxon>Elateriformia</taxon>
        <taxon>Buprestoidea</taxon>
        <taxon>Buprestidae</taxon>
        <taxon>Agrilinae</taxon>
        <taxon>Agrilus</taxon>
    </lineage>
</organism>
<evidence type="ECO:0000313" key="3">
    <source>
        <dbReference type="RefSeq" id="XP_025830348.1"/>
    </source>
</evidence>